<evidence type="ECO:0000313" key="1">
    <source>
        <dbReference type="EMBL" id="RDH84083.1"/>
    </source>
</evidence>
<dbReference type="Proteomes" id="UP000254266">
    <property type="component" value="Unassembled WGS sequence"/>
</dbReference>
<dbReference type="EMBL" id="QFXC01000008">
    <property type="protein sequence ID" value="RDH84083.1"/>
    <property type="molecule type" value="Genomic_DNA"/>
</dbReference>
<proteinExistence type="predicted"/>
<evidence type="ECO:0000313" key="2">
    <source>
        <dbReference type="Proteomes" id="UP000254266"/>
    </source>
</evidence>
<keyword evidence="2" id="KW-1185">Reference proteome</keyword>
<reference evidence="1 2" key="1">
    <citation type="journal article" date="2018" name="ISME J.">
        <title>Endosymbiont genomes yield clues of tubeworm success.</title>
        <authorList>
            <person name="Li Y."/>
            <person name="Liles M.R."/>
            <person name="Halanych K.M."/>
        </authorList>
    </citation>
    <scope>NUCLEOTIDE SEQUENCE [LARGE SCALE GENOMIC DNA]</scope>
    <source>
        <strain evidence="1">A1464</strain>
    </source>
</reference>
<comment type="caution">
    <text evidence="1">The sequence shown here is derived from an EMBL/GenBank/DDBJ whole genome shotgun (WGS) entry which is preliminary data.</text>
</comment>
<accession>A0A370DGW5</accession>
<name>A0A370DGW5_9GAMM</name>
<sequence>MIKAKLPIASLLIGTFFILATSSILCLSKSAHADGTESLGSPSIPIAAGTGIRAAGIGLENHLSGTITITIPDAVTVEQVILYWGGNNHDHSQLTLTDTINVEGADVTGNFIGGDTWYANGKITVSYRADITSLGLVTSGTSSFTVNGVYFPDETYGAGVLVIYDDGSAESQVDIRDGNDFAMIDWPIPLDATELQTFNFTASNADRIGSVELFVGSVYSSYFRPSSFEITTGGTTAVFSDQLNSNDGKFWDTVNLVVTIPAGATSLSAQIFSRDDGIFAPGNLPASLVWMASGFSVETPSPDSCWITTGGFQNAGKSSGTKDYTFGGNVGPPPRGSWEVVDHNTGDNFHSNEVHIVSCDVINLTGPGQPGGKKGFKINQASFEGVGRLNHKDGYIFTGYVQDAGEPHGKKGNDQDFFSITVRDPGTLEIVFEASATLDGGNVQIHPPTGKYKK</sequence>
<protein>
    <submittedName>
        <fullName evidence="1">Uncharacterized protein</fullName>
    </submittedName>
</protein>
<dbReference type="AlphaFoldDB" id="A0A370DGW5"/>
<organism evidence="1 2">
    <name type="scientific">endosymbiont of Galathealinum brachiosum</name>
    <dbReference type="NCBI Taxonomy" id="2200906"/>
    <lineage>
        <taxon>Bacteria</taxon>
        <taxon>Pseudomonadati</taxon>
        <taxon>Pseudomonadota</taxon>
        <taxon>Gammaproteobacteria</taxon>
        <taxon>sulfur-oxidizing symbionts</taxon>
    </lineage>
</organism>
<gene>
    <name evidence="1" type="ORF">DIZ80_08090</name>
</gene>